<proteinExistence type="predicted"/>
<evidence type="ECO:0000313" key="4">
    <source>
        <dbReference type="Proteomes" id="UP000789572"/>
    </source>
</evidence>
<dbReference type="OrthoDB" id="298084at2759"/>
<dbReference type="SUPFAM" id="SSF54695">
    <property type="entry name" value="POZ domain"/>
    <property type="match status" value="1"/>
</dbReference>
<feature type="domain" description="TLDc" evidence="2">
    <location>
        <begin position="294"/>
        <end position="498"/>
    </location>
</feature>
<gene>
    <name evidence="3" type="ORF">POCULU_LOCUS8588</name>
</gene>
<dbReference type="PANTHER" id="PTHR24410:SF23">
    <property type="entry name" value="BTB DOMAIN-CONTAINING PROTEIN-RELATED"/>
    <property type="match status" value="1"/>
</dbReference>
<dbReference type="Proteomes" id="UP000789572">
    <property type="component" value="Unassembled WGS sequence"/>
</dbReference>
<dbReference type="PROSITE" id="PS50097">
    <property type="entry name" value="BTB"/>
    <property type="match status" value="1"/>
</dbReference>
<dbReference type="Pfam" id="PF00651">
    <property type="entry name" value="BTB"/>
    <property type="match status" value="1"/>
</dbReference>
<keyword evidence="4" id="KW-1185">Reference proteome</keyword>
<accession>A0A9N9D6X2</accession>
<dbReference type="InterPro" id="IPR000210">
    <property type="entry name" value="BTB/POZ_dom"/>
</dbReference>
<dbReference type="PROSITE" id="PS51886">
    <property type="entry name" value="TLDC"/>
    <property type="match status" value="1"/>
</dbReference>
<dbReference type="Gene3D" id="1.25.40.420">
    <property type="match status" value="1"/>
</dbReference>
<dbReference type="CDD" id="cd18186">
    <property type="entry name" value="BTB_POZ_ZBTB_KLHL-like"/>
    <property type="match status" value="1"/>
</dbReference>
<dbReference type="Gene3D" id="3.30.710.10">
    <property type="entry name" value="Potassium Channel Kv1.1, Chain A"/>
    <property type="match status" value="1"/>
</dbReference>
<evidence type="ECO:0000313" key="3">
    <source>
        <dbReference type="EMBL" id="CAG8624601.1"/>
    </source>
</evidence>
<sequence>MSKTFYTQFLSNFSQLFESGKSFDLLLYAGSERDSNRKEFKVHTQILCAQSAYFQAALSKEWLKKAGDYYVFEKANIEADVFEIILRYLYTGEVNIEKCDGFQIVKLLVASDELGLVDLLQFAQSYLIESRQSFNVDQLVRILKLIFRLESCKTLRQLCLDAFCNDHAKLFGSDDYLTLEEDIFIQILRNENLRMKEVDLWKYVLKWGISRHPELKNSPAEWSTEGVNRMKKTLAPLIECIRFFAMSAEEYYDEVRPYKKLFSKKLREEMLQFIMLPSRKPSDIMTRTRLLNSTLISCSIAALIAGWIDSKIKTTSYDEIPYEFTLIYRASRDGFNDQKFRSMCSNKGPTVVIAKVLNQPYIFGGYNPSSWVGYNLVSAQCCNRGTNSFIFEIPDGKSTTGARIGRFRRENGYYADHHSSHGPRFGSNFCINGQAWSSNMSRNIGISRRWPSNTNTSICCTYGIACNVTRGTLEEYEQPMSIEFKILDNMVKRTLLEI</sequence>
<evidence type="ECO:0000259" key="2">
    <source>
        <dbReference type="PROSITE" id="PS51886"/>
    </source>
</evidence>
<protein>
    <submittedName>
        <fullName evidence="3">10201_t:CDS:1</fullName>
    </submittedName>
</protein>
<organism evidence="3 4">
    <name type="scientific">Paraglomus occultum</name>
    <dbReference type="NCBI Taxonomy" id="144539"/>
    <lineage>
        <taxon>Eukaryota</taxon>
        <taxon>Fungi</taxon>
        <taxon>Fungi incertae sedis</taxon>
        <taxon>Mucoromycota</taxon>
        <taxon>Glomeromycotina</taxon>
        <taxon>Glomeromycetes</taxon>
        <taxon>Paraglomerales</taxon>
        <taxon>Paraglomeraceae</taxon>
        <taxon>Paraglomus</taxon>
    </lineage>
</organism>
<dbReference type="AlphaFoldDB" id="A0A9N9D6X2"/>
<feature type="domain" description="BTB" evidence="1">
    <location>
        <begin position="23"/>
        <end position="98"/>
    </location>
</feature>
<dbReference type="InterPro" id="IPR011333">
    <property type="entry name" value="SKP1/BTB/POZ_sf"/>
</dbReference>
<dbReference type="Pfam" id="PF07534">
    <property type="entry name" value="TLD"/>
    <property type="match status" value="1"/>
</dbReference>
<comment type="caution">
    <text evidence="3">The sequence shown here is derived from an EMBL/GenBank/DDBJ whole genome shotgun (WGS) entry which is preliminary data.</text>
</comment>
<name>A0A9N9D6X2_9GLOM</name>
<dbReference type="InterPro" id="IPR051481">
    <property type="entry name" value="BTB-POZ/Galectin-3-binding"/>
</dbReference>
<evidence type="ECO:0000259" key="1">
    <source>
        <dbReference type="PROSITE" id="PS50097"/>
    </source>
</evidence>
<dbReference type="SMART" id="SM00225">
    <property type="entry name" value="BTB"/>
    <property type="match status" value="1"/>
</dbReference>
<dbReference type="PANTHER" id="PTHR24410">
    <property type="entry name" value="HL07962P-RELATED"/>
    <property type="match status" value="1"/>
</dbReference>
<dbReference type="InterPro" id="IPR006571">
    <property type="entry name" value="TLDc_dom"/>
</dbReference>
<reference evidence="3" key="1">
    <citation type="submission" date="2021-06" db="EMBL/GenBank/DDBJ databases">
        <authorList>
            <person name="Kallberg Y."/>
            <person name="Tangrot J."/>
            <person name="Rosling A."/>
        </authorList>
    </citation>
    <scope>NUCLEOTIDE SEQUENCE</scope>
    <source>
        <strain evidence="3">IA702</strain>
    </source>
</reference>
<dbReference type="EMBL" id="CAJVPJ010002567">
    <property type="protein sequence ID" value="CAG8624601.1"/>
    <property type="molecule type" value="Genomic_DNA"/>
</dbReference>